<evidence type="ECO:0000313" key="3">
    <source>
        <dbReference type="Proteomes" id="UP000744438"/>
    </source>
</evidence>
<reference evidence="2" key="1">
    <citation type="submission" date="2020-10" db="EMBL/GenBank/DDBJ databases">
        <title>Microbiome of the Black Sea water column analyzed by genome centric metagenomics.</title>
        <authorList>
            <person name="Cabello-Yeves P.J."/>
            <person name="Callieri C."/>
            <person name="Picazo A."/>
            <person name="Mehrshad M."/>
            <person name="Haro-Moreno J.M."/>
            <person name="Roda-Garcia J."/>
            <person name="Dzembekova N."/>
            <person name="Slabakova V."/>
            <person name="Slabakova N."/>
            <person name="Moncheva S."/>
            <person name="Rodriguez-Valera F."/>
        </authorList>
    </citation>
    <scope>NUCLEOTIDE SEQUENCE</scope>
    <source>
        <strain evidence="2">BS307-5m-G49</strain>
    </source>
</reference>
<sequence length="339" mass="39515">MIRQGDLSAESLKWVSKSIGVSNEDILSKGQKLRIESSQRTFFRIPFNDKSSILMVVPEGIDESIESFYTKGKIFKEANVNVPVIYFKNDSLGNLIVEDFGDDVLQFYLNEKNSNKLIKLAIEEILKIEVIELDESIFSDFGKITENNLHLFKKFFLEEFLEVPEPENFKEEIDEFYSIIISELTHHPKVINHYDFESRNLIALPEKKIGVIDFQDALIGPLGIDLASIFKDLYKKWTQEEIVNWLNFYVENSQIVKSASLKTIDVKRMIDIASLQRQIRILGKLSQVFLELKRSERLKDFKTILKYLTITSLEYSETKRYSDFFKNLIPILEQKLKTP</sequence>
<dbReference type="Gene3D" id="3.30.200.20">
    <property type="entry name" value="Phosphorylase Kinase, domain 1"/>
    <property type="match status" value="1"/>
</dbReference>
<dbReference type="AlphaFoldDB" id="A0A937HW78"/>
<proteinExistence type="predicted"/>
<name>A0A937HW78_9GAMM</name>
<dbReference type="InterPro" id="IPR002575">
    <property type="entry name" value="Aminoglycoside_PTrfase"/>
</dbReference>
<comment type="caution">
    <text evidence="2">The sequence shown here is derived from an EMBL/GenBank/DDBJ whole genome shotgun (WGS) entry which is preliminary data.</text>
</comment>
<dbReference type="Pfam" id="PF01636">
    <property type="entry name" value="APH"/>
    <property type="match status" value="1"/>
</dbReference>
<protein>
    <submittedName>
        <fullName evidence="2">Phosphotransferase</fullName>
    </submittedName>
</protein>
<dbReference type="EMBL" id="JADHQC010000004">
    <property type="protein sequence ID" value="MBL6811524.1"/>
    <property type="molecule type" value="Genomic_DNA"/>
</dbReference>
<dbReference type="InterPro" id="IPR011009">
    <property type="entry name" value="Kinase-like_dom_sf"/>
</dbReference>
<feature type="domain" description="Aminoglycoside phosphotransferase" evidence="1">
    <location>
        <begin position="34"/>
        <end position="247"/>
    </location>
</feature>
<accession>A0A937HW78</accession>
<organism evidence="2 3">
    <name type="scientific">SAR86 cluster bacterium</name>
    <dbReference type="NCBI Taxonomy" id="2030880"/>
    <lineage>
        <taxon>Bacteria</taxon>
        <taxon>Pseudomonadati</taxon>
        <taxon>Pseudomonadota</taxon>
        <taxon>Gammaproteobacteria</taxon>
        <taxon>SAR86 cluster</taxon>
    </lineage>
</organism>
<dbReference type="Proteomes" id="UP000744438">
    <property type="component" value="Unassembled WGS sequence"/>
</dbReference>
<evidence type="ECO:0000313" key="2">
    <source>
        <dbReference type="EMBL" id="MBL6811524.1"/>
    </source>
</evidence>
<evidence type="ECO:0000259" key="1">
    <source>
        <dbReference type="Pfam" id="PF01636"/>
    </source>
</evidence>
<gene>
    <name evidence="2" type="ORF">ISQ63_01415</name>
</gene>
<dbReference type="Gene3D" id="3.90.1200.10">
    <property type="match status" value="1"/>
</dbReference>
<dbReference type="SUPFAM" id="SSF56112">
    <property type="entry name" value="Protein kinase-like (PK-like)"/>
    <property type="match status" value="1"/>
</dbReference>